<sequence>MQETTDEKLVTQVQQGNIFAFEQLVKRYQARLLRFARRIVYSESLAEEVVQDAFFSVYTHIHSVDPSKKFSSFLYAIVRNGAISALRRGPRKHASLDAVEHMVSDTVSPLEHLVKHEDHGRVRHAVRALRSVHRRVIEMHYFDELSYEAIARKLKLPVNTVRTHLRRAKLALQKLLYETG</sequence>
<name>A0A1F6AUK1_9BACT</name>
<dbReference type="AlphaFoldDB" id="A0A1F6AUK1"/>
<dbReference type="InterPro" id="IPR007627">
    <property type="entry name" value="RNA_pol_sigma70_r2"/>
</dbReference>
<keyword evidence="2" id="KW-0805">Transcription regulation</keyword>
<keyword evidence="5" id="KW-0804">Transcription</keyword>
<reference evidence="8 9" key="1">
    <citation type="journal article" date="2016" name="Nat. Commun.">
        <title>Thousands of microbial genomes shed light on interconnected biogeochemical processes in an aquifer system.</title>
        <authorList>
            <person name="Anantharaman K."/>
            <person name="Brown C.T."/>
            <person name="Hug L.A."/>
            <person name="Sharon I."/>
            <person name="Castelle C.J."/>
            <person name="Probst A.J."/>
            <person name="Thomas B.C."/>
            <person name="Singh A."/>
            <person name="Wilkins M.J."/>
            <person name="Karaoz U."/>
            <person name="Brodie E.L."/>
            <person name="Williams K.H."/>
            <person name="Hubbard S.S."/>
            <person name="Banfield J.F."/>
        </authorList>
    </citation>
    <scope>NUCLEOTIDE SEQUENCE [LARGE SCALE GENOMIC DNA]</scope>
</reference>
<protein>
    <recommendedName>
        <fullName evidence="10">RNA polymerase sigma factor</fullName>
    </recommendedName>
</protein>
<dbReference type="SUPFAM" id="SSF88659">
    <property type="entry name" value="Sigma3 and sigma4 domains of RNA polymerase sigma factors"/>
    <property type="match status" value="1"/>
</dbReference>
<evidence type="ECO:0000313" key="8">
    <source>
        <dbReference type="EMBL" id="OGG28371.1"/>
    </source>
</evidence>
<dbReference type="InterPro" id="IPR014284">
    <property type="entry name" value="RNA_pol_sigma-70_dom"/>
</dbReference>
<comment type="similarity">
    <text evidence="1">Belongs to the sigma-70 factor family. ECF subfamily.</text>
</comment>
<evidence type="ECO:0008006" key="10">
    <source>
        <dbReference type="Google" id="ProtNLM"/>
    </source>
</evidence>
<evidence type="ECO:0000256" key="1">
    <source>
        <dbReference type="ARBA" id="ARBA00010641"/>
    </source>
</evidence>
<dbReference type="InterPro" id="IPR036388">
    <property type="entry name" value="WH-like_DNA-bd_sf"/>
</dbReference>
<dbReference type="SUPFAM" id="SSF88946">
    <property type="entry name" value="Sigma2 domain of RNA polymerase sigma factors"/>
    <property type="match status" value="1"/>
</dbReference>
<comment type="caution">
    <text evidence="8">The sequence shown here is derived from an EMBL/GenBank/DDBJ whole genome shotgun (WGS) entry which is preliminary data.</text>
</comment>
<evidence type="ECO:0000259" key="7">
    <source>
        <dbReference type="Pfam" id="PF08281"/>
    </source>
</evidence>
<keyword evidence="3" id="KW-0731">Sigma factor</keyword>
<dbReference type="CDD" id="cd06171">
    <property type="entry name" value="Sigma70_r4"/>
    <property type="match status" value="1"/>
</dbReference>
<dbReference type="PANTHER" id="PTHR43133">
    <property type="entry name" value="RNA POLYMERASE ECF-TYPE SIGMA FACTO"/>
    <property type="match status" value="1"/>
</dbReference>
<evidence type="ECO:0000313" key="9">
    <source>
        <dbReference type="Proteomes" id="UP000178305"/>
    </source>
</evidence>
<dbReference type="Gene3D" id="1.10.1740.10">
    <property type="match status" value="1"/>
</dbReference>
<evidence type="ECO:0000256" key="2">
    <source>
        <dbReference type="ARBA" id="ARBA00023015"/>
    </source>
</evidence>
<dbReference type="InterPro" id="IPR039425">
    <property type="entry name" value="RNA_pol_sigma-70-like"/>
</dbReference>
<evidence type="ECO:0000256" key="3">
    <source>
        <dbReference type="ARBA" id="ARBA00023082"/>
    </source>
</evidence>
<keyword evidence="4" id="KW-0238">DNA-binding</keyword>
<dbReference type="EMBL" id="MFJY01000012">
    <property type="protein sequence ID" value="OGG28371.1"/>
    <property type="molecule type" value="Genomic_DNA"/>
</dbReference>
<dbReference type="Gene3D" id="1.10.10.10">
    <property type="entry name" value="Winged helix-like DNA-binding domain superfamily/Winged helix DNA-binding domain"/>
    <property type="match status" value="1"/>
</dbReference>
<dbReference type="GO" id="GO:0006352">
    <property type="term" value="P:DNA-templated transcription initiation"/>
    <property type="evidence" value="ECO:0007669"/>
    <property type="project" value="InterPro"/>
</dbReference>
<organism evidence="8 9">
    <name type="scientific">Candidatus Gottesmanbacteria bacterium RIFCSPLOWO2_01_FULL_48_11</name>
    <dbReference type="NCBI Taxonomy" id="1798395"/>
    <lineage>
        <taxon>Bacteria</taxon>
        <taxon>Candidatus Gottesmaniibacteriota</taxon>
    </lineage>
</organism>
<evidence type="ECO:0000256" key="5">
    <source>
        <dbReference type="ARBA" id="ARBA00023163"/>
    </source>
</evidence>
<dbReference type="Proteomes" id="UP000178305">
    <property type="component" value="Unassembled WGS sequence"/>
</dbReference>
<dbReference type="Pfam" id="PF04542">
    <property type="entry name" value="Sigma70_r2"/>
    <property type="match status" value="1"/>
</dbReference>
<dbReference type="Pfam" id="PF08281">
    <property type="entry name" value="Sigma70_r4_2"/>
    <property type="match status" value="1"/>
</dbReference>
<accession>A0A1F6AUK1</accession>
<dbReference type="GO" id="GO:0016987">
    <property type="term" value="F:sigma factor activity"/>
    <property type="evidence" value="ECO:0007669"/>
    <property type="project" value="UniProtKB-KW"/>
</dbReference>
<dbReference type="InterPro" id="IPR013324">
    <property type="entry name" value="RNA_pol_sigma_r3/r4-like"/>
</dbReference>
<dbReference type="InterPro" id="IPR013325">
    <property type="entry name" value="RNA_pol_sigma_r2"/>
</dbReference>
<evidence type="ECO:0000256" key="4">
    <source>
        <dbReference type="ARBA" id="ARBA00023125"/>
    </source>
</evidence>
<dbReference type="InterPro" id="IPR013249">
    <property type="entry name" value="RNA_pol_sigma70_r4_t2"/>
</dbReference>
<evidence type="ECO:0000259" key="6">
    <source>
        <dbReference type="Pfam" id="PF04542"/>
    </source>
</evidence>
<dbReference type="GO" id="GO:0003677">
    <property type="term" value="F:DNA binding"/>
    <property type="evidence" value="ECO:0007669"/>
    <property type="project" value="UniProtKB-KW"/>
</dbReference>
<dbReference type="NCBIfam" id="TIGR02937">
    <property type="entry name" value="sigma70-ECF"/>
    <property type="match status" value="1"/>
</dbReference>
<proteinExistence type="inferred from homology"/>
<feature type="domain" description="RNA polymerase sigma-70 region 2" evidence="6">
    <location>
        <begin position="24"/>
        <end position="88"/>
    </location>
</feature>
<dbReference type="PANTHER" id="PTHR43133:SF8">
    <property type="entry name" value="RNA POLYMERASE SIGMA FACTOR HI_1459-RELATED"/>
    <property type="match status" value="1"/>
</dbReference>
<gene>
    <name evidence="8" type="ORF">A3A64_03385</name>
</gene>
<feature type="domain" description="RNA polymerase sigma factor 70 region 4 type 2" evidence="7">
    <location>
        <begin position="121"/>
        <end position="172"/>
    </location>
</feature>